<protein>
    <submittedName>
        <fullName evidence="1">Uncharacterized protein</fullName>
    </submittedName>
</protein>
<accession>A0A2N5W6Y8</accession>
<comment type="caution">
    <text evidence="1">The sequence shown here is derived from an EMBL/GenBank/DDBJ whole genome shotgun (WGS) entry which is preliminary data.</text>
</comment>
<name>A0A2N5W6Y8_9BASI</name>
<organism evidence="1 2">
    <name type="scientific">Puccinia coronata f. sp. avenae</name>
    <dbReference type="NCBI Taxonomy" id="200324"/>
    <lineage>
        <taxon>Eukaryota</taxon>
        <taxon>Fungi</taxon>
        <taxon>Dikarya</taxon>
        <taxon>Basidiomycota</taxon>
        <taxon>Pucciniomycotina</taxon>
        <taxon>Pucciniomycetes</taxon>
        <taxon>Pucciniales</taxon>
        <taxon>Pucciniaceae</taxon>
        <taxon>Puccinia</taxon>
    </lineage>
</organism>
<keyword evidence="2" id="KW-1185">Reference proteome</keyword>
<proteinExistence type="predicted"/>
<dbReference type="Proteomes" id="UP000235388">
    <property type="component" value="Unassembled WGS sequence"/>
</dbReference>
<reference evidence="1 2" key="1">
    <citation type="submission" date="2017-11" db="EMBL/GenBank/DDBJ databases">
        <title>De novo assembly and phasing of dikaryotic genomes from two isolates of Puccinia coronata f. sp. avenae, the causal agent of oat crown rust.</title>
        <authorList>
            <person name="Miller M.E."/>
            <person name="Zhang Y."/>
            <person name="Omidvar V."/>
            <person name="Sperschneider J."/>
            <person name="Schwessinger B."/>
            <person name="Raley C."/>
            <person name="Palmer J.M."/>
            <person name="Garnica D."/>
            <person name="Upadhyaya N."/>
            <person name="Rathjen J."/>
            <person name="Taylor J.M."/>
            <person name="Park R.F."/>
            <person name="Dodds P.N."/>
            <person name="Hirsch C.D."/>
            <person name="Kianian S.F."/>
            <person name="Figueroa M."/>
        </authorList>
    </citation>
    <scope>NUCLEOTIDE SEQUENCE [LARGE SCALE GENOMIC DNA]</scope>
    <source>
        <strain evidence="1">12NC29</strain>
    </source>
</reference>
<evidence type="ECO:0000313" key="1">
    <source>
        <dbReference type="EMBL" id="PLW58017.1"/>
    </source>
</evidence>
<sequence>MKLSMSTPKTPSSITVACPSSSDRPHLVRFLAGGLAESNLDLSHQDTQFWSVASTASQLERRHSMSFHVVYCILRIFVRTDVGAGLKMCFGLTGLSRSYVPAVLAKSISRYSTAQTPKLGWVDAVAPARGCETGVAFT</sequence>
<evidence type="ECO:0000313" key="2">
    <source>
        <dbReference type="Proteomes" id="UP000235388"/>
    </source>
</evidence>
<dbReference type="AlphaFoldDB" id="A0A2N5W6Y8"/>
<gene>
    <name evidence="1" type="ORF">PCANC_00754</name>
</gene>
<dbReference type="EMBL" id="PGCJ01000006">
    <property type="protein sequence ID" value="PLW58017.1"/>
    <property type="molecule type" value="Genomic_DNA"/>
</dbReference>